<dbReference type="AlphaFoldDB" id="A0A4Y2NT58"/>
<evidence type="ECO:0000313" key="1">
    <source>
        <dbReference type="EMBL" id="GBN41580.1"/>
    </source>
</evidence>
<reference evidence="1 2" key="1">
    <citation type="journal article" date="2019" name="Sci. Rep.">
        <title>Orb-weaving spider Araneus ventricosus genome elucidates the spidroin gene catalogue.</title>
        <authorList>
            <person name="Kono N."/>
            <person name="Nakamura H."/>
            <person name="Ohtoshi R."/>
            <person name="Moran D.A.P."/>
            <person name="Shinohara A."/>
            <person name="Yoshida Y."/>
            <person name="Fujiwara M."/>
            <person name="Mori M."/>
            <person name="Tomita M."/>
            <person name="Arakawa K."/>
        </authorList>
    </citation>
    <scope>NUCLEOTIDE SEQUENCE [LARGE SCALE GENOMIC DNA]</scope>
</reference>
<evidence type="ECO:0000313" key="2">
    <source>
        <dbReference type="Proteomes" id="UP000499080"/>
    </source>
</evidence>
<sequence>MLGKFHRLTLGYENPNISVERERNSPKLNAWSGLLRRCNRGPFSFAEKTINGDAYRNLLEFHNWNIYSQMFYFSRSVLHLILYVNYLIEHLSNGGLLRRTNTLGSVIARHNSNGFILWGYVK</sequence>
<accession>A0A4Y2NT58</accession>
<protein>
    <submittedName>
        <fullName evidence="1">Uncharacterized protein</fullName>
    </submittedName>
</protein>
<proteinExistence type="predicted"/>
<keyword evidence="2" id="KW-1185">Reference proteome</keyword>
<dbReference type="EMBL" id="BGPR01288918">
    <property type="protein sequence ID" value="GBN41580.1"/>
    <property type="molecule type" value="Genomic_DNA"/>
</dbReference>
<dbReference type="Proteomes" id="UP000499080">
    <property type="component" value="Unassembled WGS sequence"/>
</dbReference>
<organism evidence="1 2">
    <name type="scientific">Araneus ventricosus</name>
    <name type="common">Orbweaver spider</name>
    <name type="synonym">Epeira ventricosa</name>
    <dbReference type="NCBI Taxonomy" id="182803"/>
    <lineage>
        <taxon>Eukaryota</taxon>
        <taxon>Metazoa</taxon>
        <taxon>Ecdysozoa</taxon>
        <taxon>Arthropoda</taxon>
        <taxon>Chelicerata</taxon>
        <taxon>Arachnida</taxon>
        <taxon>Araneae</taxon>
        <taxon>Araneomorphae</taxon>
        <taxon>Entelegynae</taxon>
        <taxon>Araneoidea</taxon>
        <taxon>Araneidae</taxon>
        <taxon>Araneus</taxon>
    </lineage>
</organism>
<comment type="caution">
    <text evidence="1">The sequence shown here is derived from an EMBL/GenBank/DDBJ whole genome shotgun (WGS) entry which is preliminary data.</text>
</comment>
<gene>
    <name evidence="1" type="ORF">AVEN_46352_1</name>
</gene>
<name>A0A4Y2NT58_ARAVE</name>